<dbReference type="GO" id="GO:0006508">
    <property type="term" value="P:proteolysis"/>
    <property type="evidence" value="ECO:0007669"/>
    <property type="project" value="UniProtKB-KW"/>
</dbReference>
<gene>
    <name evidence="5" type="ORF">JMJ56_31430</name>
</gene>
<dbReference type="NCBIfam" id="TIGR01543">
    <property type="entry name" value="proheadase_HK97"/>
    <property type="match status" value="1"/>
</dbReference>
<comment type="caution">
    <text evidence="5">The sequence shown here is derived from an EMBL/GenBank/DDBJ whole genome shotgun (WGS) entry which is preliminary data.</text>
</comment>
<reference evidence="5 6" key="1">
    <citation type="submission" date="2021-01" db="EMBL/GenBank/DDBJ databases">
        <title>Belnapia mucosa sp. nov. and Belnapia arida sp. nov., isolated from the Tabernas Desert (Almeria, Spain).</title>
        <authorList>
            <person name="Molina-Menor E."/>
            <person name="Vidal-Verdu A."/>
            <person name="Calonge A."/>
            <person name="Satari L."/>
            <person name="Pereto J."/>
            <person name="Porcar M."/>
        </authorList>
    </citation>
    <scope>NUCLEOTIDE SEQUENCE [LARGE SCALE GENOMIC DNA]</scope>
    <source>
        <strain evidence="5 6">T18</strain>
    </source>
</reference>
<keyword evidence="2 5" id="KW-0645">Protease</keyword>
<dbReference type="GO" id="GO:0008233">
    <property type="term" value="F:peptidase activity"/>
    <property type="evidence" value="ECO:0007669"/>
    <property type="project" value="UniProtKB-KW"/>
</dbReference>
<evidence type="ECO:0000313" key="5">
    <source>
        <dbReference type="EMBL" id="MBL6082480.1"/>
    </source>
</evidence>
<sequence>MSGGAHLPGGLEIRSTAAEVRSAPDSRRLEGHAALWNVEARIGGFREVLRPNAFQASLRSGRDLVALKDHDPRFLLGRTRAGTLSLQEDSRGLAFALDVAPTSYGDDLLALVRSGNAGGMSFGFLVDKDDKAAERWIGDLRELRGVVLHEISVVSWAPAYSGTTVNARSRLIAGPRATAAFRRRQLEAL</sequence>
<dbReference type="EMBL" id="JAETWB010000073">
    <property type="protein sequence ID" value="MBL6082480.1"/>
    <property type="molecule type" value="Genomic_DNA"/>
</dbReference>
<dbReference type="InterPro" id="IPR006433">
    <property type="entry name" value="Prohead_protease"/>
</dbReference>
<evidence type="ECO:0000256" key="3">
    <source>
        <dbReference type="ARBA" id="ARBA00022801"/>
    </source>
</evidence>
<proteinExistence type="predicted"/>
<evidence type="ECO:0000256" key="1">
    <source>
        <dbReference type="ARBA" id="ARBA00022612"/>
    </source>
</evidence>
<evidence type="ECO:0000259" key="4">
    <source>
        <dbReference type="Pfam" id="PF04586"/>
    </source>
</evidence>
<keyword evidence="1" id="KW-1188">Viral release from host cell</keyword>
<evidence type="ECO:0000256" key="2">
    <source>
        <dbReference type="ARBA" id="ARBA00022670"/>
    </source>
</evidence>
<organism evidence="5 6">
    <name type="scientific">Belnapia arida</name>
    <dbReference type="NCBI Taxonomy" id="2804533"/>
    <lineage>
        <taxon>Bacteria</taxon>
        <taxon>Pseudomonadati</taxon>
        <taxon>Pseudomonadota</taxon>
        <taxon>Alphaproteobacteria</taxon>
        <taxon>Acetobacterales</taxon>
        <taxon>Roseomonadaceae</taxon>
        <taxon>Belnapia</taxon>
    </lineage>
</organism>
<protein>
    <submittedName>
        <fullName evidence="5">HK97 family phage prohead protease</fullName>
    </submittedName>
</protein>
<evidence type="ECO:0000313" key="6">
    <source>
        <dbReference type="Proteomes" id="UP000660885"/>
    </source>
</evidence>
<accession>A0ABS1UEA1</accession>
<dbReference type="RefSeq" id="WP_202835790.1">
    <property type="nucleotide sequence ID" value="NZ_JAETWB010000073.1"/>
</dbReference>
<dbReference type="InterPro" id="IPR054613">
    <property type="entry name" value="Peptidase_S78_dom"/>
</dbReference>
<keyword evidence="3" id="KW-0378">Hydrolase</keyword>
<dbReference type="Proteomes" id="UP000660885">
    <property type="component" value="Unassembled WGS sequence"/>
</dbReference>
<name>A0ABS1UEA1_9PROT</name>
<feature type="domain" description="Prohead serine protease" evidence="4">
    <location>
        <begin position="19"/>
        <end position="170"/>
    </location>
</feature>
<keyword evidence="6" id="KW-1185">Reference proteome</keyword>
<dbReference type="Pfam" id="PF04586">
    <property type="entry name" value="Peptidase_S78"/>
    <property type="match status" value="1"/>
</dbReference>